<keyword evidence="3" id="KW-0804">Transcription</keyword>
<evidence type="ECO:0000256" key="1">
    <source>
        <dbReference type="ARBA" id="ARBA00023015"/>
    </source>
</evidence>
<evidence type="ECO:0000259" key="5">
    <source>
        <dbReference type="PROSITE" id="PS50977"/>
    </source>
</evidence>
<gene>
    <name evidence="6" type="ORF">GCM10020369_12840</name>
</gene>
<protein>
    <submittedName>
        <fullName evidence="6">TetR family transcriptional regulator</fullName>
    </submittedName>
</protein>
<reference evidence="7" key="1">
    <citation type="journal article" date="2019" name="Int. J. Syst. Evol. Microbiol.">
        <title>The Global Catalogue of Microorganisms (GCM) 10K type strain sequencing project: providing services to taxonomists for standard genome sequencing and annotation.</title>
        <authorList>
            <consortium name="The Broad Institute Genomics Platform"/>
            <consortium name="The Broad Institute Genome Sequencing Center for Infectious Disease"/>
            <person name="Wu L."/>
            <person name="Ma J."/>
        </authorList>
    </citation>
    <scope>NUCLEOTIDE SEQUENCE [LARGE SCALE GENOMIC DNA]</scope>
    <source>
        <strain evidence="7">JCM 9458</strain>
    </source>
</reference>
<dbReference type="SUPFAM" id="SSF46689">
    <property type="entry name" value="Homeodomain-like"/>
    <property type="match status" value="1"/>
</dbReference>
<dbReference type="PANTHER" id="PTHR30055:SF238">
    <property type="entry name" value="MYCOFACTOCIN BIOSYNTHESIS TRANSCRIPTIONAL REGULATOR MFTR-RELATED"/>
    <property type="match status" value="1"/>
</dbReference>
<feature type="DNA-binding region" description="H-T-H motif" evidence="4">
    <location>
        <begin position="37"/>
        <end position="56"/>
    </location>
</feature>
<dbReference type="InterPro" id="IPR050109">
    <property type="entry name" value="HTH-type_TetR-like_transc_reg"/>
</dbReference>
<dbReference type="RefSeq" id="WP_345727029.1">
    <property type="nucleotide sequence ID" value="NZ_BAAAYN010000006.1"/>
</dbReference>
<comment type="caution">
    <text evidence="6">The sequence shown here is derived from an EMBL/GenBank/DDBJ whole genome shotgun (WGS) entry which is preliminary data.</text>
</comment>
<evidence type="ECO:0000256" key="2">
    <source>
        <dbReference type="ARBA" id="ARBA00023125"/>
    </source>
</evidence>
<dbReference type="Pfam" id="PF00440">
    <property type="entry name" value="TetR_N"/>
    <property type="match status" value="1"/>
</dbReference>
<name>A0ABP6ST00_9ACTN</name>
<accession>A0ABP6ST00</accession>
<keyword evidence="7" id="KW-1185">Reference proteome</keyword>
<dbReference type="Proteomes" id="UP001501676">
    <property type="component" value="Unassembled WGS sequence"/>
</dbReference>
<evidence type="ECO:0000256" key="3">
    <source>
        <dbReference type="ARBA" id="ARBA00023163"/>
    </source>
</evidence>
<dbReference type="InterPro" id="IPR041347">
    <property type="entry name" value="MftR_C"/>
</dbReference>
<dbReference type="PANTHER" id="PTHR30055">
    <property type="entry name" value="HTH-TYPE TRANSCRIPTIONAL REGULATOR RUTR"/>
    <property type="match status" value="1"/>
</dbReference>
<dbReference type="Gene3D" id="1.10.10.60">
    <property type="entry name" value="Homeodomain-like"/>
    <property type="match status" value="1"/>
</dbReference>
<proteinExistence type="predicted"/>
<keyword evidence="2 4" id="KW-0238">DNA-binding</keyword>
<dbReference type="InterPro" id="IPR001647">
    <property type="entry name" value="HTH_TetR"/>
</dbReference>
<organism evidence="6 7">
    <name type="scientific">Cryptosporangium minutisporangium</name>
    <dbReference type="NCBI Taxonomy" id="113569"/>
    <lineage>
        <taxon>Bacteria</taxon>
        <taxon>Bacillati</taxon>
        <taxon>Actinomycetota</taxon>
        <taxon>Actinomycetes</taxon>
        <taxon>Cryptosporangiales</taxon>
        <taxon>Cryptosporangiaceae</taxon>
        <taxon>Cryptosporangium</taxon>
    </lineage>
</organism>
<evidence type="ECO:0000313" key="6">
    <source>
        <dbReference type="EMBL" id="GAA3384161.1"/>
    </source>
</evidence>
<keyword evidence="1" id="KW-0805">Transcription regulation</keyword>
<feature type="domain" description="HTH tetR-type" evidence="5">
    <location>
        <begin position="14"/>
        <end position="74"/>
    </location>
</feature>
<dbReference type="Gene3D" id="1.10.357.10">
    <property type="entry name" value="Tetracycline Repressor, domain 2"/>
    <property type="match status" value="1"/>
</dbReference>
<evidence type="ECO:0000256" key="4">
    <source>
        <dbReference type="PROSITE-ProRule" id="PRU00335"/>
    </source>
</evidence>
<dbReference type="EMBL" id="BAAAYN010000006">
    <property type="protein sequence ID" value="GAA3384161.1"/>
    <property type="molecule type" value="Genomic_DNA"/>
</dbReference>
<dbReference type="InterPro" id="IPR009057">
    <property type="entry name" value="Homeodomain-like_sf"/>
</dbReference>
<dbReference type="PROSITE" id="PS50977">
    <property type="entry name" value="HTH_TETR_2"/>
    <property type="match status" value="1"/>
</dbReference>
<dbReference type="Pfam" id="PF17754">
    <property type="entry name" value="TetR_C_14"/>
    <property type="match status" value="1"/>
</dbReference>
<evidence type="ECO:0000313" key="7">
    <source>
        <dbReference type="Proteomes" id="UP001501676"/>
    </source>
</evidence>
<sequence>MTQERTGLRERKKQATREAIGNAALRLALEHGPENVRVDDIVAAAGISARTFNNYFSSREEAIWAPRVDHVVRLAAALRARPADEPVDVALRALVLDQAIVIEQTKDLIRQIGASPAMRTEYLRSLNQVEVSLAEIIAERTGADLSHDFTPRLIAGTYAVALRVASEYWLRAEGDPPFTPFVERALDRVAPVAGGC</sequence>